<comment type="caution">
    <text evidence="2">The sequence shown here is derived from an EMBL/GenBank/DDBJ whole genome shotgun (WGS) entry which is preliminary data.</text>
</comment>
<dbReference type="Proteomes" id="UP001307849">
    <property type="component" value="Unassembled WGS sequence"/>
</dbReference>
<name>A0AAN8NEA0_9PEZI</name>
<dbReference type="AlphaFoldDB" id="A0AAN8NEA0"/>
<evidence type="ECO:0000256" key="1">
    <source>
        <dbReference type="SAM" id="MobiDB-lite"/>
    </source>
</evidence>
<proteinExistence type="predicted"/>
<organism evidence="2 3">
    <name type="scientific">Arthrobotrys conoides</name>
    <dbReference type="NCBI Taxonomy" id="74498"/>
    <lineage>
        <taxon>Eukaryota</taxon>
        <taxon>Fungi</taxon>
        <taxon>Dikarya</taxon>
        <taxon>Ascomycota</taxon>
        <taxon>Pezizomycotina</taxon>
        <taxon>Orbiliomycetes</taxon>
        <taxon>Orbiliales</taxon>
        <taxon>Orbiliaceae</taxon>
        <taxon>Arthrobotrys</taxon>
    </lineage>
</organism>
<protein>
    <submittedName>
        <fullName evidence="2">Uncharacterized protein</fullName>
    </submittedName>
</protein>
<accession>A0AAN8NEA0</accession>
<sequence length="84" mass="9781">MSSSGSKKERINFDIDDLRRKLWIRKLGFDAAVEQLGFETEDQKEDLRRMLQKIAAEEEAKRAAAPENQRPKNNNTDDDNDDEK</sequence>
<feature type="region of interest" description="Disordered" evidence="1">
    <location>
        <begin position="57"/>
        <end position="84"/>
    </location>
</feature>
<evidence type="ECO:0000313" key="3">
    <source>
        <dbReference type="Proteomes" id="UP001307849"/>
    </source>
</evidence>
<gene>
    <name evidence="2" type="ORF">TWF506_005488</name>
</gene>
<reference evidence="2 3" key="1">
    <citation type="submission" date="2019-10" db="EMBL/GenBank/DDBJ databases">
        <authorList>
            <person name="Palmer J.M."/>
        </authorList>
    </citation>
    <scope>NUCLEOTIDE SEQUENCE [LARGE SCALE GENOMIC DNA]</scope>
    <source>
        <strain evidence="2 3">TWF506</strain>
    </source>
</reference>
<keyword evidence="3" id="KW-1185">Reference proteome</keyword>
<evidence type="ECO:0000313" key="2">
    <source>
        <dbReference type="EMBL" id="KAK6518329.1"/>
    </source>
</evidence>
<dbReference type="EMBL" id="JAVHJM010000002">
    <property type="protein sequence ID" value="KAK6518329.1"/>
    <property type="molecule type" value="Genomic_DNA"/>
</dbReference>